<comment type="similarity">
    <text evidence="1">Belongs to the STXBP/unc-18/SEC1 family.</text>
</comment>
<dbReference type="Proteomes" id="UP000616769">
    <property type="component" value="Unassembled WGS sequence"/>
</dbReference>
<dbReference type="InterPro" id="IPR036045">
    <property type="entry name" value="Sec1-like_sf"/>
</dbReference>
<dbReference type="InterPro" id="IPR001619">
    <property type="entry name" value="Sec1-like"/>
</dbReference>
<evidence type="ECO:0000313" key="2">
    <source>
        <dbReference type="EMBL" id="KPM07830.1"/>
    </source>
</evidence>
<evidence type="ECO:0000256" key="1">
    <source>
        <dbReference type="ARBA" id="ARBA00009884"/>
    </source>
</evidence>
<dbReference type="VEuPathDB" id="VectorBase:SSCA007144"/>
<dbReference type="AlphaFoldDB" id="A0A132ABK6"/>
<proteinExistence type="inferred from homology"/>
<dbReference type="Gene3D" id="3.40.50.1910">
    <property type="match status" value="1"/>
</dbReference>
<dbReference type="PANTHER" id="PTHR11679">
    <property type="entry name" value="VESICLE PROTEIN SORTING-ASSOCIATED"/>
    <property type="match status" value="1"/>
</dbReference>
<dbReference type="InterPro" id="IPR027482">
    <property type="entry name" value="Sec1-like_dom2"/>
</dbReference>
<dbReference type="GO" id="GO:0016192">
    <property type="term" value="P:vesicle-mediated transport"/>
    <property type="evidence" value="ECO:0007669"/>
    <property type="project" value="InterPro"/>
</dbReference>
<protein>
    <submittedName>
        <fullName evidence="2">Vacuolar protein sorting-associated protein-like protein 2</fullName>
    </submittedName>
</protein>
<organism evidence="2 3">
    <name type="scientific">Sarcoptes scabiei</name>
    <name type="common">Itch mite</name>
    <name type="synonym">Acarus scabiei</name>
    <dbReference type="NCBI Taxonomy" id="52283"/>
    <lineage>
        <taxon>Eukaryota</taxon>
        <taxon>Metazoa</taxon>
        <taxon>Ecdysozoa</taxon>
        <taxon>Arthropoda</taxon>
        <taxon>Chelicerata</taxon>
        <taxon>Arachnida</taxon>
        <taxon>Acari</taxon>
        <taxon>Acariformes</taxon>
        <taxon>Sarcoptiformes</taxon>
        <taxon>Astigmata</taxon>
        <taxon>Psoroptidia</taxon>
        <taxon>Sarcoptoidea</taxon>
        <taxon>Sarcoptidae</taxon>
        <taxon>Sarcoptinae</taxon>
        <taxon>Sarcoptes</taxon>
    </lineage>
</organism>
<dbReference type="Pfam" id="PF00995">
    <property type="entry name" value="Sec1"/>
    <property type="match status" value="1"/>
</dbReference>
<gene>
    <name evidence="2" type="ORF">QR98_0063360</name>
</gene>
<dbReference type="InterPro" id="IPR043154">
    <property type="entry name" value="Sec-1-like_dom1"/>
</dbReference>
<dbReference type="Gene3D" id="3.40.50.2060">
    <property type="match status" value="1"/>
</dbReference>
<comment type="caution">
    <text evidence="2">The sequence shown here is derived from an EMBL/GenBank/DDBJ whole genome shotgun (WGS) entry which is preliminary data.</text>
</comment>
<dbReference type="SUPFAM" id="SSF56815">
    <property type="entry name" value="Sec1/munc18-like (SM) proteins"/>
    <property type="match status" value="1"/>
</dbReference>
<dbReference type="OrthoDB" id="10266265at2759"/>
<evidence type="ECO:0000313" key="3">
    <source>
        <dbReference type="Proteomes" id="UP000616769"/>
    </source>
</evidence>
<dbReference type="EMBL" id="JXLN01011909">
    <property type="protein sequence ID" value="KPM07830.1"/>
    <property type="molecule type" value="Genomic_DNA"/>
</dbReference>
<sequence>MDLVCAIQLYINKMIEDAGPGIKTLLMDKETISFLSLVFAHSEMLKKEIYLFEAIENYYFSEESLKFVKCIVFVRPTEKNITCLMRELKHPRFGQYFLNFSNIISKTDIKALAQVDEFEVVKDVQEFYADYAAINPHTFSLNVKSCYQNHHWNSVAFQRINQGLISVCLSLTRCPLIRYQSNSILAKRLAEQIRQNIAKENDLFDMENSNESQSILLILDRKLDPITPLLIKWTYQAMLHELLTITNNRI</sequence>
<accession>A0A132ABK6</accession>
<reference evidence="2 3" key="1">
    <citation type="journal article" date="2015" name="Parasit. Vectors">
        <title>Draft genome of the scabies mite.</title>
        <authorList>
            <person name="Rider S.D.Jr."/>
            <person name="Morgan M.S."/>
            <person name="Arlian L.G."/>
        </authorList>
    </citation>
    <scope>NUCLEOTIDE SEQUENCE [LARGE SCALE GENOMIC DNA]</scope>
    <source>
        <strain evidence="2">Arlian Lab</strain>
    </source>
</reference>
<name>A0A132ABK6_SARSC</name>
<feature type="non-terminal residue" evidence="2">
    <location>
        <position position="250"/>
    </location>
</feature>